<dbReference type="PANTHER" id="PTHR11795">
    <property type="entry name" value="BRANCHED-CHAIN AMINO ACID TRANSPORT SYSTEM PERMEASE PROTEIN LIVH"/>
    <property type="match status" value="1"/>
</dbReference>
<feature type="transmembrane region" description="Helical" evidence="9">
    <location>
        <begin position="225"/>
        <end position="250"/>
    </location>
</feature>
<evidence type="ECO:0000256" key="6">
    <source>
        <dbReference type="ARBA" id="ARBA00022989"/>
    </source>
</evidence>
<comment type="caution">
    <text evidence="10">The sequence shown here is derived from an EMBL/GenBank/DDBJ whole genome shotgun (WGS) entry which is preliminary data.</text>
</comment>
<dbReference type="EMBL" id="JALPRX010000116">
    <property type="protein sequence ID" value="MCK8787308.1"/>
    <property type="molecule type" value="Genomic_DNA"/>
</dbReference>
<protein>
    <submittedName>
        <fullName evidence="10">Branched-chain amino acid ABC transporter permease</fullName>
    </submittedName>
</protein>
<feature type="transmembrane region" description="Helical" evidence="9">
    <location>
        <begin position="138"/>
        <end position="159"/>
    </location>
</feature>
<dbReference type="PANTHER" id="PTHR11795:SF452">
    <property type="entry name" value="ABC TRANSPORTER PERMEASE PROTEIN"/>
    <property type="match status" value="1"/>
</dbReference>
<keyword evidence="7 9" id="KW-0472">Membrane</keyword>
<evidence type="ECO:0000256" key="1">
    <source>
        <dbReference type="ARBA" id="ARBA00004651"/>
    </source>
</evidence>
<dbReference type="RefSeq" id="WP_248669361.1">
    <property type="nucleotide sequence ID" value="NZ_JALPRX010000116.1"/>
</dbReference>
<accession>A0A9X1YBX5</accession>
<keyword evidence="5" id="KW-0029">Amino-acid transport</keyword>
<evidence type="ECO:0000313" key="10">
    <source>
        <dbReference type="EMBL" id="MCK8787308.1"/>
    </source>
</evidence>
<evidence type="ECO:0000256" key="5">
    <source>
        <dbReference type="ARBA" id="ARBA00022970"/>
    </source>
</evidence>
<keyword evidence="4 9" id="KW-0812">Transmembrane</keyword>
<keyword evidence="3" id="KW-1003">Cell membrane</keyword>
<dbReference type="AlphaFoldDB" id="A0A9X1YBX5"/>
<feature type="transmembrane region" description="Helical" evidence="9">
    <location>
        <begin position="65"/>
        <end position="84"/>
    </location>
</feature>
<name>A0A9X1YBX5_9PROT</name>
<dbReference type="GO" id="GO:0005886">
    <property type="term" value="C:plasma membrane"/>
    <property type="evidence" value="ECO:0007669"/>
    <property type="project" value="UniProtKB-SubCell"/>
</dbReference>
<dbReference type="CDD" id="cd06582">
    <property type="entry name" value="TM_PBP1_LivH_like"/>
    <property type="match status" value="1"/>
</dbReference>
<gene>
    <name evidence="10" type="ORF">M0638_23330</name>
</gene>
<evidence type="ECO:0000256" key="3">
    <source>
        <dbReference type="ARBA" id="ARBA00022475"/>
    </source>
</evidence>
<organism evidence="10 11">
    <name type="scientific">Roseomonas acroporae</name>
    <dbReference type="NCBI Taxonomy" id="2937791"/>
    <lineage>
        <taxon>Bacteria</taxon>
        <taxon>Pseudomonadati</taxon>
        <taxon>Pseudomonadota</taxon>
        <taxon>Alphaproteobacteria</taxon>
        <taxon>Acetobacterales</taxon>
        <taxon>Roseomonadaceae</taxon>
        <taxon>Roseomonas</taxon>
    </lineage>
</organism>
<reference evidence="10" key="1">
    <citation type="submission" date="2022-04" db="EMBL/GenBank/DDBJ databases">
        <title>Roseomonas acroporae sp. nov., isolated from coral Acropora digitifera.</title>
        <authorList>
            <person name="Sun H."/>
        </authorList>
    </citation>
    <scope>NUCLEOTIDE SEQUENCE</scope>
    <source>
        <strain evidence="10">NAR14</strain>
    </source>
</reference>
<evidence type="ECO:0000256" key="4">
    <source>
        <dbReference type="ARBA" id="ARBA00022692"/>
    </source>
</evidence>
<evidence type="ECO:0000256" key="9">
    <source>
        <dbReference type="SAM" id="Phobius"/>
    </source>
</evidence>
<keyword evidence="2" id="KW-0813">Transport</keyword>
<sequence>MDQALQHLVNGTVLGGTYALLGIGLTLIFGVMRVVNFTHGELYAFGAYMVYALVSLLGLNFYLSLVLATLLGVALGALVELVLLRPLRHADIDSVMLVMIGAALVLQNTEMWVWGGVAKMVPTPFVGTPLVVGPVSVLPLRLFVFAVAVALLVGFWLLLDRTRIGTAMRATFQDPQTASLMGVRVGLVHTMTFALGSGLAAAAGALLGPVFVVSPTMGDLVGLKAFAIVILGGLGNLPGAAIGGFALGYVEEFGAGYLSTEYRDAFGFLLIILVLAIRPQGLVAARERIG</sequence>
<feature type="transmembrane region" description="Helical" evidence="9">
    <location>
        <begin position="96"/>
        <end position="118"/>
    </location>
</feature>
<feature type="transmembrane region" description="Helical" evidence="9">
    <location>
        <begin position="191"/>
        <end position="213"/>
    </location>
</feature>
<keyword evidence="6 9" id="KW-1133">Transmembrane helix</keyword>
<comment type="similarity">
    <text evidence="8">Belongs to the binding-protein-dependent transport system permease family. LivHM subfamily.</text>
</comment>
<dbReference type="InterPro" id="IPR052157">
    <property type="entry name" value="BCAA_transport_permease"/>
</dbReference>
<dbReference type="InterPro" id="IPR001851">
    <property type="entry name" value="ABC_transp_permease"/>
</dbReference>
<comment type="subcellular location">
    <subcellularLocation>
        <location evidence="1">Cell membrane</location>
        <topology evidence="1">Multi-pass membrane protein</topology>
    </subcellularLocation>
</comment>
<proteinExistence type="inferred from homology"/>
<dbReference type="GO" id="GO:0006865">
    <property type="term" value="P:amino acid transport"/>
    <property type="evidence" value="ECO:0007669"/>
    <property type="project" value="UniProtKB-KW"/>
</dbReference>
<feature type="transmembrane region" description="Helical" evidence="9">
    <location>
        <begin position="12"/>
        <end position="35"/>
    </location>
</feature>
<keyword evidence="11" id="KW-1185">Reference proteome</keyword>
<dbReference type="Proteomes" id="UP001139516">
    <property type="component" value="Unassembled WGS sequence"/>
</dbReference>
<evidence type="ECO:0000313" key="11">
    <source>
        <dbReference type="Proteomes" id="UP001139516"/>
    </source>
</evidence>
<evidence type="ECO:0000256" key="7">
    <source>
        <dbReference type="ARBA" id="ARBA00023136"/>
    </source>
</evidence>
<dbReference type="Pfam" id="PF02653">
    <property type="entry name" value="BPD_transp_2"/>
    <property type="match status" value="1"/>
</dbReference>
<evidence type="ECO:0000256" key="8">
    <source>
        <dbReference type="ARBA" id="ARBA00037998"/>
    </source>
</evidence>
<evidence type="ECO:0000256" key="2">
    <source>
        <dbReference type="ARBA" id="ARBA00022448"/>
    </source>
</evidence>
<dbReference type="GO" id="GO:0022857">
    <property type="term" value="F:transmembrane transporter activity"/>
    <property type="evidence" value="ECO:0007669"/>
    <property type="project" value="InterPro"/>
</dbReference>